<dbReference type="Gene3D" id="3.40.1090.10">
    <property type="entry name" value="Cytosolic phospholipase A2 catalytic domain"/>
    <property type="match status" value="1"/>
</dbReference>
<evidence type="ECO:0000256" key="1">
    <source>
        <dbReference type="SAM" id="Phobius"/>
    </source>
</evidence>
<keyword evidence="1" id="KW-1133">Transmembrane helix</keyword>
<name>A0A1M7HEF1_9BACT</name>
<proteinExistence type="predicted"/>
<evidence type="ECO:0000313" key="2">
    <source>
        <dbReference type="EMBL" id="SHM26830.1"/>
    </source>
</evidence>
<dbReference type="AlphaFoldDB" id="A0A1M7HEF1"/>
<keyword evidence="1" id="KW-0472">Membrane</keyword>
<feature type="transmembrane region" description="Helical" evidence="1">
    <location>
        <begin position="168"/>
        <end position="192"/>
    </location>
</feature>
<sequence length="434" mass="47284">MYSGLAFRFQYSAYLPAPQSQHRETYAIGNGNVSLPAEHARKLRLGDVVAASSCFPGGFEPLVLPDDFFPGSPPAQLLTKGGRRTSDRVALLDGGIYDNQGIDSLLVANERNRRHLEQVQHSHSARQAALLQPTTLFLVADVGGADKDIYQAPAPLLYSARAPRLGQVALLLTGLVAGLVAGLALGAWQLYAAGNFPFWSGVLAGLGAVGGLGLLAIGWGISRLRGLLQSHGPQLPGWVLPRLARLSVPQAKQLLALRLGSTLKLLTSVFMRRVHSQNYEQLYRQPGGIKPAYQIVSSIIGAIATDYERQTAKTGRKEKPAPKKVKVSQQLGAVFPTIDSARKMGTTLWWQQDKWRLPAIVASAEITLCYQLLRRFEKHPPQPGSREAEVQRRTQLLWDAYQRGGPGYLVPLAAMPVLQQPEGTVEQVLSTSER</sequence>
<dbReference type="EMBL" id="FRAS01000048">
    <property type="protein sequence ID" value="SHM26830.1"/>
    <property type="molecule type" value="Genomic_DNA"/>
</dbReference>
<reference evidence="3" key="1">
    <citation type="submission" date="2016-11" db="EMBL/GenBank/DDBJ databases">
        <authorList>
            <person name="Varghese N."/>
            <person name="Submissions S."/>
        </authorList>
    </citation>
    <scope>NUCLEOTIDE SEQUENCE [LARGE SCALE GENOMIC DNA]</scope>
    <source>
        <strain evidence="3">DSM 18569</strain>
    </source>
</reference>
<accession>A0A1M7HEF1</accession>
<dbReference type="RefSeq" id="WP_073289159.1">
    <property type="nucleotide sequence ID" value="NZ_FRAS01000048.1"/>
</dbReference>
<gene>
    <name evidence="2" type="ORF">SAMN02746009_04216</name>
</gene>
<organism evidence="2 3">
    <name type="scientific">Hymenobacter psychrotolerans DSM 18569</name>
    <dbReference type="NCBI Taxonomy" id="1121959"/>
    <lineage>
        <taxon>Bacteria</taxon>
        <taxon>Pseudomonadati</taxon>
        <taxon>Bacteroidota</taxon>
        <taxon>Cytophagia</taxon>
        <taxon>Cytophagales</taxon>
        <taxon>Hymenobacteraceae</taxon>
        <taxon>Hymenobacter</taxon>
    </lineage>
</organism>
<dbReference type="InterPro" id="IPR016035">
    <property type="entry name" value="Acyl_Trfase/lysoPLipase"/>
</dbReference>
<evidence type="ECO:0008006" key="4">
    <source>
        <dbReference type="Google" id="ProtNLM"/>
    </source>
</evidence>
<dbReference type="Proteomes" id="UP000183947">
    <property type="component" value="Unassembled WGS sequence"/>
</dbReference>
<dbReference type="STRING" id="1121959.SAMN02746009_04216"/>
<keyword evidence="3" id="KW-1185">Reference proteome</keyword>
<protein>
    <recommendedName>
        <fullName evidence="4">Patatin-like phospholipase</fullName>
    </recommendedName>
</protein>
<dbReference type="SUPFAM" id="SSF52151">
    <property type="entry name" value="FabD/lysophospholipase-like"/>
    <property type="match status" value="1"/>
</dbReference>
<evidence type="ECO:0000313" key="3">
    <source>
        <dbReference type="Proteomes" id="UP000183947"/>
    </source>
</evidence>
<keyword evidence="1" id="KW-0812">Transmembrane</keyword>
<dbReference type="OrthoDB" id="9813090at2"/>
<feature type="transmembrane region" description="Helical" evidence="1">
    <location>
        <begin position="198"/>
        <end position="221"/>
    </location>
</feature>